<dbReference type="InterPro" id="IPR036265">
    <property type="entry name" value="HIT-like_sf"/>
</dbReference>
<dbReference type="InterPro" id="IPR039384">
    <property type="entry name" value="HINT"/>
</dbReference>
<dbReference type="InterPro" id="IPR011146">
    <property type="entry name" value="HIT-like"/>
</dbReference>
<dbReference type="Proteomes" id="UP001152561">
    <property type="component" value="Unassembled WGS sequence"/>
</dbReference>
<keyword evidence="6" id="KW-1185">Reference proteome</keyword>
<sequence length="202" mass="21571">MEATATATALRRLSLLSSHFPTHFSSPQVGFNCSSSSSTNGEQNQENGCVFCLIVRGQAPALKVYEDDVCLCILDANPLCFGHSLVIPKSHFPSLKETPPSVVAAMCSKVPLISSAVMKATGSDSFNLLVNNGAAAGQVIYHTHIHIIPRKASDCLWTSESLSRCPLNSDEALKLADGIRENLSFSNDFEDSKGQGSSLIVN</sequence>
<accession>A0A9Q1LEP8</accession>
<evidence type="ECO:0000256" key="2">
    <source>
        <dbReference type="PIRSR" id="PIRSR601310-3"/>
    </source>
</evidence>
<dbReference type="Pfam" id="PF01230">
    <property type="entry name" value="HIT"/>
    <property type="match status" value="1"/>
</dbReference>
<evidence type="ECO:0000313" key="5">
    <source>
        <dbReference type="EMBL" id="KAJ8535642.1"/>
    </source>
</evidence>
<dbReference type="Gene3D" id="3.30.428.10">
    <property type="entry name" value="HIT-like"/>
    <property type="match status" value="1"/>
</dbReference>
<dbReference type="CDD" id="cd01277">
    <property type="entry name" value="HINT_subgroup"/>
    <property type="match status" value="1"/>
</dbReference>
<reference evidence="6" key="1">
    <citation type="journal article" date="2023" name="Proc. Natl. Acad. Sci. U.S.A.">
        <title>Genomic and structural basis for evolution of tropane alkaloid biosynthesis.</title>
        <authorList>
            <person name="Wanga Y.-J."/>
            <person name="Taina T."/>
            <person name="Yua J.-Y."/>
            <person name="Lia J."/>
            <person name="Xua B."/>
            <person name="Chenc J."/>
            <person name="D'Auriad J.C."/>
            <person name="Huanga J.-P."/>
            <person name="Huanga S.-X."/>
        </authorList>
    </citation>
    <scope>NUCLEOTIDE SEQUENCE [LARGE SCALE GENOMIC DNA]</scope>
    <source>
        <strain evidence="6">cv. KIB-2019</strain>
    </source>
</reference>
<feature type="short sequence motif" description="Histidine triad motif" evidence="2 3">
    <location>
        <begin position="142"/>
        <end position="146"/>
    </location>
</feature>
<dbReference type="GO" id="GO:0006790">
    <property type="term" value="P:sulfur compound metabolic process"/>
    <property type="evidence" value="ECO:0007669"/>
    <property type="project" value="TreeGrafter"/>
</dbReference>
<evidence type="ECO:0000313" key="6">
    <source>
        <dbReference type="Proteomes" id="UP001152561"/>
    </source>
</evidence>
<dbReference type="InterPro" id="IPR019808">
    <property type="entry name" value="Histidine_triad_CS"/>
</dbReference>
<dbReference type="PRINTS" id="PR00332">
    <property type="entry name" value="HISTRIAD"/>
</dbReference>
<protein>
    <recommendedName>
        <fullName evidence="4">HIT domain-containing protein</fullName>
    </recommendedName>
</protein>
<dbReference type="SUPFAM" id="SSF54197">
    <property type="entry name" value="HIT-like"/>
    <property type="match status" value="1"/>
</dbReference>
<evidence type="ECO:0000259" key="4">
    <source>
        <dbReference type="PROSITE" id="PS51084"/>
    </source>
</evidence>
<proteinExistence type="predicted"/>
<dbReference type="PANTHER" id="PTHR47670:SF1">
    <property type="entry name" value="ADENYLYLSULFATASE HINT3"/>
    <property type="match status" value="1"/>
</dbReference>
<dbReference type="PANTHER" id="PTHR47670">
    <property type="entry name" value="ADENYLYLSULFATASE HINT3"/>
    <property type="match status" value="1"/>
</dbReference>
<organism evidence="5 6">
    <name type="scientific">Anisodus acutangulus</name>
    <dbReference type="NCBI Taxonomy" id="402998"/>
    <lineage>
        <taxon>Eukaryota</taxon>
        <taxon>Viridiplantae</taxon>
        <taxon>Streptophyta</taxon>
        <taxon>Embryophyta</taxon>
        <taxon>Tracheophyta</taxon>
        <taxon>Spermatophyta</taxon>
        <taxon>Magnoliopsida</taxon>
        <taxon>eudicotyledons</taxon>
        <taxon>Gunneridae</taxon>
        <taxon>Pentapetalae</taxon>
        <taxon>asterids</taxon>
        <taxon>lamiids</taxon>
        <taxon>Solanales</taxon>
        <taxon>Solanaceae</taxon>
        <taxon>Solanoideae</taxon>
        <taxon>Hyoscyameae</taxon>
        <taxon>Anisodus</taxon>
    </lineage>
</organism>
<dbReference type="PROSITE" id="PS00892">
    <property type="entry name" value="HIT_1"/>
    <property type="match status" value="1"/>
</dbReference>
<dbReference type="EMBL" id="JAJAGQ010000018">
    <property type="protein sequence ID" value="KAJ8535642.1"/>
    <property type="molecule type" value="Genomic_DNA"/>
</dbReference>
<dbReference type="OrthoDB" id="672793at2759"/>
<dbReference type="GO" id="GO:0047627">
    <property type="term" value="F:adenylylsulfatase activity"/>
    <property type="evidence" value="ECO:0007669"/>
    <property type="project" value="TreeGrafter"/>
</dbReference>
<dbReference type="AlphaFoldDB" id="A0A9Q1LEP8"/>
<dbReference type="PROSITE" id="PS51084">
    <property type="entry name" value="HIT_2"/>
    <property type="match status" value="1"/>
</dbReference>
<gene>
    <name evidence="5" type="ORF">K7X08_023362</name>
</gene>
<feature type="domain" description="HIT" evidence="4">
    <location>
        <begin position="50"/>
        <end position="157"/>
    </location>
</feature>
<name>A0A9Q1LEP8_9SOLA</name>
<dbReference type="GO" id="GO:0009150">
    <property type="term" value="P:purine ribonucleotide metabolic process"/>
    <property type="evidence" value="ECO:0007669"/>
    <property type="project" value="TreeGrafter"/>
</dbReference>
<evidence type="ECO:0000256" key="1">
    <source>
        <dbReference type="PIRSR" id="PIRSR601310-1"/>
    </source>
</evidence>
<dbReference type="InterPro" id="IPR001310">
    <property type="entry name" value="Histidine_triad_HIT"/>
</dbReference>
<comment type="caution">
    <text evidence="5">The sequence shown here is derived from an EMBL/GenBank/DDBJ whole genome shotgun (WGS) entry which is preliminary data.</text>
</comment>
<feature type="active site" description="Tele-AMP-histidine intermediate" evidence="1">
    <location>
        <position position="144"/>
    </location>
</feature>
<evidence type="ECO:0000256" key="3">
    <source>
        <dbReference type="PROSITE-ProRule" id="PRU00464"/>
    </source>
</evidence>